<name>A0AAU8PK09_EDWPI</name>
<accession>A0AAU8PK09</accession>
<dbReference type="KEGG" id="etr:ETAE_3043"/>
<reference evidence="1 2" key="1">
    <citation type="journal article" date="2009" name="PLoS ONE">
        <title>Genome sequence of the versatile fish pathogen Edwardsiella tarda provides insights into its adaptation to broad host ranges and intracellular niches.</title>
        <authorList>
            <person name="Wang Q."/>
            <person name="Yang M."/>
            <person name="Xiao J."/>
            <person name="Wu H."/>
            <person name="Wang X."/>
            <person name="Lv Y."/>
            <person name="Xu L."/>
            <person name="Zheng H."/>
            <person name="Wang S."/>
            <person name="Zhao G."/>
            <person name="Liu Q."/>
            <person name="Zhang Y."/>
        </authorList>
    </citation>
    <scope>NUCLEOTIDE SEQUENCE [LARGE SCALE GENOMIC DNA]</scope>
    <source>
        <strain evidence="2">EIB202 / CCTCC M208068</strain>
    </source>
</reference>
<dbReference type="Proteomes" id="UP000002634">
    <property type="component" value="Chromosome"/>
</dbReference>
<sequence length="43" mass="4726">MGCPSGKLGVNKALYDPQDELEYMFNHQSSCGGKVRIAQRSPL</sequence>
<evidence type="ECO:0000313" key="1">
    <source>
        <dbReference type="EMBL" id="ACY85876.1"/>
    </source>
</evidence>
<organism evidence="1 2">
    <name type="scientific">Edwardsiella piscicida</name>
    <dbReference type="NCBI Taxonomy" id="1263550"/>
    <lineage>
        <taxon>Bacteria</taxon>
        <taxon>Pseudomonadati</taxon>
        <taxon>Pseudomonadota</taxon>
        <taxon>Gammaproteobacteria</taxon>
        <taxon>Enterobacterales</taxon>
        <taxon>Hafniaceae</taxon>
        <taxon>Edwardsiella</taxon>
    </lineage>
</organism>
<dbReference type="EMBL" id="CP001135">
    <property type="protein sequence ID" value="ACY85876.1"/>
    <property type="molecule type" value="Genomic_DNA"/>
</dbReference>
<evidence type="ECO:0000313" key="2">
    <source>
        <dbReference type="Proteomes" id="UP000002634"/>
    </source>
</evidence>
<gene>
    <name evidence="1" type="ordered locus">ETAE_3043</name>
</gene>
<proteinExistence type="predicted"/>
<dbReference type="AlphaFoldDB" id="A0AAU8PK09"/>
<keyword evidence="2" id="KW-1185">Reference proteome</keyword>
<protein>
    <submittedName>
        <fullName evidence="1">Uncharacterized 12.7 kDa protein in transposon Tn903</fullName>
    </submittedName>
</protein>